<proteinExistence type="predicted"/>
<name>A0A8K0D130_IGNLU</name>
<keyword evidence="2" id="KW-1185">Reference proteome</keyword>
<evidence type="ECO:0000313" key="2">
    <source>
        <dbReference type="Proteomes" id="UP000801492"/>
    </source>
</evidence>
<gene>
    <name evidence="1" type="ORF">ILUMI_11122</name>
</gene>
<sequence length="262" mass="30245">MFTTSSIRFLPAYRISCVQVVASTSADGKNNLALIEEDSENNVIESFHKRDEIEGVIANSPQKEDDKSDGTNETNILHLYSDVGYWSNPLSHDLRIDMIQRGSEGFQHQEDPFQSVQRAVEKLKGETRQLTTIWFYKQLPNEETLFNTNEEQAGTSKFVTGFQTWWKLNLKVFQHESSEQHAASLEKWKTLGAQLKLNETIDEVSLEIQNEERKKWNDILHCLLDVTLFLAKQNLAFRGHREHQNSTNRGNFLELVELFSPL</sequence>
<dbReference type="PANTHER" id="PTHR45749">
    <property type="match status" value="1"/>
</dbReference>
<evidence type="ECO:0008006" key="3">
    <source>
        <dbReference type="Google" id="ProtNLM"/>
    </source>
</evidence>
<evidence type="ECO:0000313" key="1">
    <source>
        <dbReference type="EMBL" id="KAF2895052.1"/>
    </source>
</evidence>
<dbReference type="PANTHER" id="PTHR45749:SF21">
    <property type="entry name" value="DUF4371 DOMAIN-CONTAINING PROTEIN"/>
    <property type="match status" value="1"/>
</dbReference>
<reference evidence="1" key="1">
    <citation type="submission" date="2019-08" db="EMBL/GenBank/DDBJ databases">
        <title>The genome of the North American firefly Photinus pyralis.</title>
        <authorList>
            <consortium name="Photinus pyralis genome working group"/>
            <person name="Fallon T.R."/>
            <person name="Sander Lower S.E."/>
            <person name="Weng J.-K."/>
        </authorList>
    </citation>
    <scope>NUCLEOTIDE SEQUENCE</scope>
    <source>
        <strain evidence="1">TRF0915ILg1</strain>
        <tissue evidence="1">Whole body</tissue>
    </source>
</reference>
<organism evidence="1 2">
    <name type="scientific">Ignelater luminosus</name>
    <name type="common">Cucubano</name>
    <name type="synonym">Pyrophorus luminosus</name>
    <dbReference type="NCBI Taxonomy" id="2038154"/>
    <lineage>
        <taxon>Eukaryota</taxon>
        <taxon>Metazoa</taxon>
        <taxon>Ecdysozoa</taxon>
        <taxon>Arthropoda</taxon>
        <taxon>Hexapoda</taxon>
        <taxon>Insecta</taxon>
        <taxon>Pterygota</taxon>
        <taxon>Neoptera</taxon>
        <taxon>Endopterygota</taxon>
        <taxon>Coleoptera</taxon>
        <taxon>Polyphaga</taxon>
        <taxon>Elateriformia</taxon>
        <taxon>Elateroidea</taxon>
        <taxon>Elateridae</taxon>
        <taxon>Agrypninae</taxon>
        <taxon>Pyrophorini</taxon>
        <taxon>Ignelater</taxon>
    </lineage>
</organism>
<comment type="caution">
    <text evidence="1">The sequence shown here is derived from an EMBL/GenBank/DDBJ whole genome shotgun (WGS) entry which is preliminary data.</text>
</comment>
<dbReference type="EMBL" id="VTPC01006293">
    <property type="protein sequence ID" value="KAF2895052.1"/>
    <property type="molecule type" value="Genomic_DNA"/>
</dbReference>
<dbReference type="OrthoDB" id="6613179at2759"/>
<dbReference type="AlphaFoldDB" id="A0A8K0D130"/>
<accession>A0A8K0D130</accession>
<protein>
    <recommendedName>
        <fullName evidence="3">DUF4371 domain-containing protein</fullName>
    </recommendedName>
</protein>
<dbReference type="Proteomes" id="UP000801492">
    <property type="component" value="Unassembled WGS sequence"/>
</dbReference>